<dbReference type="PANTHER" id="PTHR46401">
    <property type="entry name" value="GLYCOSYLTRANSFERASE WBBK-RELATED"/>
    <property type="match status" value="1"/>
</dbReference>
<keyword evidence="1 4" id="KW-0808">Transferase</keyword>
<feature type="domain" description="Glycosyltransferase subfamily 4-like N-terminal" evidence="3">
    <location>
        <begin position="17"/>
        <end position="174"/>
    </location>
</feature>
<dbReference type="Pfam" id="PF13439">
    <property type="entry name" value="Glyco_transf_4"/>
    <property type="match status" value="1"/>
</dbReference>
<dbReference type="InterPro" id="IPR001296">
    <property type="entry name" value="Glyco_trans_1"/>
</dbReference>
<dbReference type="SUPFAM" id="SSF53756">
    <property type="entry name" value="UDP-Glycosyltransferase/glycogen phosphorylase"/>
    <property type="match status" value="1"/>
</dbReference>
<protein>
    <submittedName>
        <fullName evidence="4">Glycosyltransferase involved in cell wall bisynthesis</fullName>
    </submittedName>
</protein>
<evidence type="ECO:0000259" key="2">
    <source>
        <dbReference type="Pfam" id="PF00534"/>
    </source>
</evidence>
<dbReference type="CDD" id="cd03809">
    <property type="entry name" value="GT4_MtfB-like"/>
    <property type="match status" value="1"/>
</dbReference>
<dbReference type="GO" id="GO:0009103">
    <property type="term" value="P:lipopolysaccharide biosynthetic process"/>
    <property type="evidence" value="ECO:0007669"/>
    <property type="project" value="TreeGrafter"/>
</dbReference>
<dbReference type="STRING" id="29529.SAMN04488122_3745"/>
<organism evidence="4 5">
    <name type="scientific">Chitinophaga arvensicola</name>
    <dbReference type="NCBI Taxonomy" id="29529"/>
    <lineage>
        <taxon>Bacteria</taxon>
        <taxon>Pseudomonadati</taxon>
        <taxon>Bacteroidota</taxon>
        <taxon>Chitinophagia</taxon>
        <taxon>Chitinophagales</taxon>
        <taxon>Chitinophagaceae</taxon>
        <taxon>Chitinophaga</taxon>
    </lineage>
</organism>
<dbReference type="AlphaFoldDB" id="A0A1I0S5N3"/>
<dbReference type="PANTHER" id="PTHR46401:SF2">
    <property type="entry name" value="GLYCOSYLTRANSFERASE WBBK-RELATED"/>
    <property type="match status" value="1"/>
</dbReference>
<reference evidence="5" key="1">
    <citation type="submission" date="2016-10" db="EMBL/GenBank/DDBJ databases">
        <authorList>
            <person name="Varghese N."/>
            <person name="Submissions S."/>
        </authorList>
    </citation>
    <scope>NUCLEOTIDE SEQUENCE [LARGE SCALE GENOMIC DNA]</scope>
    <source>
        <strain evidence="5">DSM 3695</strain>
    </source>
</reference>
<name>A0A1I0S5N3_9BACT</name>
<dbReference type="InterPro" id="IPR028098">
    <property type="entry name" value="Glyco_trans_4-like_N"/>
</dbReference>
<dbReference type="Proteomes" id="UP000199310">
    <property type="component" value="Unassembled WGS sequence"/>
</dbReference>
<dbReference type="Pfam" id="PF00534">
    <property type="entry name" value="Glycos_transf_1"/>
    <property type="match status" value="1"/>
</dbReference>
<evidence type="ECO:0000313" key="4">
    <source>
        <dbReference type="EMBL" id="SEW50291.1"/>
    </source>
</evidence>
<feature type="domain" description="Glycosyl transferase family 1" evidence="2">
    <location>
        <begin position="196"/>
        <end position="355"/>
    </location>
</feature>
<dbReference type="RefSeq" id="WP_089897147.1">
    <property type="nucleotide sequence ID" value="NZ_FOJG01000002.1"/>
</dbReference>
<dbReference type="GO" id="GO:0016757">
    <property type="term" value="F:glycosyltransferase activity"/>
    <property type="evidence" value="ECO:0007669"/>
    <property type="project" value="InterPro"/>
</dbReference>
<proteinExistence type="predicted"/>
<evidence type="ECO:0000259" key="3">
    <source>
        <dbReference type="Pfam" id="PF13439"/>
    </source>
</evidence>
<keyword evidence="5" id="KW-1185">Reference proteome</keyword>
<evidence type="ECO:0000256" key="1">
    <source>
        <dbReference type="ARBA" id="ARBA00022679"/>
    </source>
</evidence>
<sequence length="374" mass="42176">MRIGIEAQRLFRPKKHGVEIVALELIKHLQQTDKENEYFVFVKEDVDDTCILPTENFQIIKLPSASYPLWEQWLLPRALKQYKLDVLHCTANTAPLFPGVRTVITLHDVIFMESVNFKGTAYQNFGNLYRRAIVPRVAKRNELVTVSDYERYNIANALNTSTERIQVVHNGVSPVFAPVTDTAALAVIREKYSLPDHFILFFANPAPKKNTPNALAAFAWYCRQHPESTVKLVITDSSKTYIRQKISELKIEDILPRLQIMDYIAYTDLPYVYTLATLYLYPSLRESFGLPLLEAQSCGTPVITSNVSCMPEIAGDAAIFADPLDPEGIGRAIAGALHDPAQTAGLYEKGISNARRYSWTAAAKKMRTIYETAL</sequence>
<dbReference type="EMBL" id="FOJG01000002">
    <property type="protein sequence ID" value="SEW50291.1"/>
    <property type="molecule type" value="Genomic_DNA"/>
</dbReference>
<accession>A0A1I0S5N3</accession>
<dbReference type="OrthoDB" id="9801609at2"/>
<gene>
    <name evidence="4" type="ORF">SAMN04488122_3745</name>
</gene>
<evidence type="ECO:0000313" key="5">
    <source>
        <dbReference type="Proteomes" id="UP000199310"/>
    </source>
</evidence>
<dbReference type="Gene3D" id="3.40.50.2000">
    <property type="entry name" value="Glycogen Phosphorylase B"/>
    <property type="match status" value="2"/>
</dbReference>